<sequence length="174" mass="19735">MANPKSFFCFSPLGALRAVAVSQFASSYVAVALLSSFCDDAVFILLAFIVAALKMCFLWDSFQDSPKYALLVVGIFFKELLFFIVSLLLAGMVFLYSRYFYCPNNVESYQEWYCYPELPVFATAFFAFAIVACCFLISLGIFIFKNVVSLEQLKQDMKKLQLSLDEKLKPKLLV</sequence>
<evidence type="ECO:0000313" key="1">
    <source>
        <dbReference type="EMBL" id="KAJ9049112.1"/>
    </source>
</evidence>
<proteinExistence type="predicted"/>
<comment type="caution">
    <text evidence="1">The sequence shown here is derived from an EMBL/GenBank/DDBJ whole genome shotgun (WGS) entry which is preliminary data.</text>
</comment>
<evidence type="ECO:0000313" key="2">
    <source>
        <dbReference type="Proteomes" id="UP001165960"/>
    </source>
</evidence>
<reference evidence="1" key="1">
    <citation type="submission" date="2022-04" db="EMBL/GenBank/DDBJ databases">
        <title>Genome of the entomopathogenic fungus Entomophthora muscae.</title>
        <authorList>
            <person name="Elya C."/>
            <person name="Lovett B.R."/>
            <person name="Lee E."/>
            <person name="Macias A.M."/>
            <person name="Hajek A.E."/>
            <person name="De Bivort B.L."/>
            <person name="Kasson M.T."/>
            <person name="De Fine Licht H.H."/>
            <person name="Stajich J.E."/>
        </authorList>
    </citation>
    <scope>NUCLEOTIDE SEQUENCE</scope>
    <source>
        <strain evidence="1">Berkeley</strain>
    </source>
</reference>
<dbReference type="EMBL" id="QTSX02007274">
    <property type="protein sequence ID" value="KAJ9049112.1"/>
    <property type="molecule type" value="Genomic_DNA"/>
</dbReference>
<accession>A0ACC2RGB4</accession>
<gene>
    <name evidence="1" type="ORF">DSO57_1027979</name>
</gene>
<dbReference type="Proteomes" id="UP001165960">
    <property type="component" value="Unassembled WGS sequence"/>
</dbReference>
<keyword evidence="2" id="KW-1185">Reference proteome</keyword>
<name>A0ACC2RGB4_9FUNG</name>
<organism evidence="1 2">
    <name type="scientific">Entomophthora muscae</name>
    <dbReference type="NCBI Taxonomy" id="34485"/>
    <lineage>
        <taxon>Eukaryota</taxon>
        <taxon>Fungi</taxon>
        <taxon>Fungi incertae sedis</taxon>
        <taxon>Zoopagomycota</taxon>
        <taxon>Entomophthoromycotina</taxon>
        <taxon>Entomophthoromycetes</taxon>
        <taxon>Entomophthorales</taxon>
        <taxon>Entomophthoraceae</taxon>
        <taxon>Entomophthora</taxon>
    </lineage>
</organism>
<protein>
    <submittedName>
        <fullName evidence="1">Uncharacterized protein</fullName>
    </submittedName>
</protein>